<comment type="caution">
    <text evidence="3">The sequence shown here is derived from an EMBL/GenBank/DDBJ whole genome shotgun (WGS) entry which is preliminary data.</text>
</comment>
<dbReference type="HOGENOM" id="CLU_088027_0_0_1"/>
<keyword evidence="4" id="KW-1185">Reference proteome</keyword>
<dbReference type="CDD" id="cd00167">
    <property type="entry name" value="SANT"/>
    <property type="match status" value="1"/>
</dbReference>
<dbReference type="SUPFAM" id="SSF46689">
    <property type="entry name" value="Homeodomain-like"/>
    <property type="match status" value="1"/>
</dbReference>
<dbReference type="Proteomes" id="UP000019484">
    <property type="component" value="Unassembled WGS sequence"/>
</dbReference>
<evidence type="ECO:0000256" key="1">
    <source>
        <dbReference type="SAM" id="MobiDB-lite"/>
    </source>
</evidence>
<dbReference type="GeneID" id="19160234"/>
<sequence>MAAWPHSQASTSIAWPDHHLQYAQQPMMQAYMQGGPVRPHAPSMSMHQPLQPEPLPRPGQSLPWTPEEDNALLEAKSQDMSWDEIHTQFFPNKTGNACRKRHERLQQKARGHWDEARIQRVVACYNRHREQFWRDLSEQVGERWDEVEKMILQQGFRRLGITRPRHIRRKSGASSSQTGLLESEHVSSTDEYDNADDSGIGMGLVGHSRRASEIGNIQQQCLPGVGHILSDAEGAYKVDGGYQYTA</sequence>
<dbReference type="eggNOG" id="ENOG502SPDA">
    <property type="taxonomic scope" value="Eukaryota"/>
</dbReference>
<gene>
    <name evidence="3" type="ORF">A1O1_05359</name>
</gene>
<feature type="domain" description="Myb-like" evidence="2">
    <location>
        <begin position="63"/>
        <end position="106"/>
    </location>
</feature>
<reference evidence="3 4" key="1">
    <citation type="submission" date="2013-03" db="EMBL/GenBank/DDBJ databases">
        <title>The Genome Sequence of Capronia coronata CBS 617.96.</title>
        <authorList>
            <consortium name="The Broad Institute Genomics Platform"/>
            <person name="Cuomo C."/>
            <person name="de Hoog S."/>
            <person name="Gorbushina A."/>
            <person name="Walker B."/>
            <person name="Young S.K."/>
            <person name="Zeng Q."/>
            <person name="Gargeya S."/>
            <person name="Fitzgerald M."/>
            <person name="Haas B."/>
            <person name="Abouelleil A."/>
            <person name="Allen A.W."/>
            <person name="Alvarado L."/>
            <person name="Arachchi H.M."/>
            <person name="Berlin A.M."/>
            <person name="Chapman S.B."/>
            <person name="Gainer-Dewar J."/>
            <person name="Goldberg J."/>
            <person name="Griggs A."/>
            <person name="Gujja S."/>
            <person name="Hansen M."/>
            <person name="Howarth C."/>
            <person name="Imamovic A."/>
            <person name="Ireland A."/>
            <person name="Larimer J."/>
            <person name="McCowan C."/>
            <person name="Murphy C."/>
            <person name="Pearson M."/>
            <person name="Poon T.W."/>
            <person name="Priest M."/>
            <person name="Roberts A."/>
            <person name="Saif S."/>
            <person name="Shea T."/>
            <person name="Sisk P."/>
            <person name="Sykes S."/>
            <person name="Wortman J."/>
            <person name="Nusbaum C."/>
            <person name="Birren B."/>
        </authorList>
    </citation>
    <scope>NUCLEOTIDE SEQUENCE [LARGE SCALE GENOMIC DNA]</scope>
    <source>
        <strain evidence="3 4">CBS 617.96</strain>
    </source>
</reference>
<feature type="region of interest" description="Disordered" evidence="1">
    <location>
        <begin position="167"/>
        <end position="204"/>
    </location>
</feature>
<dbReference type="STRING" id="1182541.W9Z1P7"/>
<dbReference type="InterPro" id="IPR009057">
    <property type="entry name" value="Homeodomain-like_sf"/>
</dbReference>
<dbReference type="EMBL" id="AMWN01000004">
    <property type="protein sequence ID" value="EXJ88429.1"/>
    <property type="molecule type" value="Genomic_DNA"/>
</dbReference>
<evidence type="ECO:0000259" key="2">
    <source>
        <dbReference type="PROSITE" id="PS50090"/>
    </source>
</evidence>
<evidence type="ECO:0000313" key="3">
    <source>
        <dbReference type="EMBL" id="EXJ88429.1"/>
    </source>
</evidence>
<feature type="region of interest" description="Disordered" evidence="1">
    <location>
        <begin position="33"/>
        <end position="59"/>
    </location>
</feature>
<evidence type="ECO:0000313" key="4">
    <source>
        <dbReference type="Proteomes" id="UP000019484"/>
    </source>
</evidence>
<name>W9Z1P7_9EURO</name>
<dbReference type="PROSITE" id="PS50090">
    <property type="entry name" value="MYB_LIKE"/>
    <property type="match status" value="1"/>
</dbReference>
<organism evidence="3 4">
    <name type="scientific">Capronia coronata CBS 617.96</name>
    <dbReference type="NCBI Taxonomy" id="1182541"/>
    <lineage>
        <taxon>Eukaryota</taxon>
        <taxon>Fungi</taxon>
        <taxon>Dikarya</taxon>
        <taxon>Ascomycota</taxon>
        <taxon>Pezizomycotina</taxon>
        <taxon>Eurotiomycetes</taxon>
        <taxon>Chaetothyriomycetidae</taxon>
        <taxon>Chaetothyriales</taxon>
        <taxon>Herpotrichiellaceae</taxon>
        <taxon>Capronia</taxon>
    </lineage>
</organism>
<dbReference type="InterPro" id="IPR001005">
    <property type="entry name" value="SANT/Myb"/>
</dbReference>
<accession>W9Z1P7</accession>
<dbReference type="Pfam" id="PF13921">
    <property type="entry name" value="Myb_DNA-bind_6"/>
    <property type="match status" value="1"/>
</dbReference>
<dbReference type="OrthoDB" id="4151352at2759"/>
<proteinExistence type="predicted"/>
<dbReference type="AlphaFoldDB" id="W9Z1P7"/>
<dbReference type="RefSeq" id="XP_007724435.1">
    <property type="nucleotide sequence ID" value="XM_007726245.1"/>
</dbReference>
<dbReference type="Gene3D" id="1.10.10.60">
    <property type="entry name" value="Homeodomain-like"/>
    <property type="match status" value="1"/>
</dbReference>
<protein>
    <recommendedName>
        <fullName evidence="2">Myb-like domain-containing protein</fullName>
    </recommendedName>
</protein>